<dbReference type="InterPro" id="IPR050327">
    <property type="entry name" value="Proton-linked_MCT"/>
</dbReference>
<dbReference type="EMBL" id="NRSG01000152">
    <property type="protein sequence ID" value="MBK1660162.1"/>
    <property type="molecule type" value="Genomic_DNA"/>
</dbReference>
<accession>A0ABS1D084</accession>
<feature type="transmembrane region" description="Helical" evidence="1">
    <location>
        <begin position="259"/>
        <end position="277"/>
    </location>
</feature>
<evidence type="ECO:0000256" key="1">
    <source>
        <dbReference type="SAM" id="Phobius"/>
    </source>
</evidence>
<keyword evidence="1" id="KW-0472">Membrane</keyword>
<name>A0ABS1D084_9PROT</name>
<proteinExistence type="predicted"/>
<dbReference type="InterPro" id="IPR036259">
    <property type="entry name" value="MFS_trans_sf"/>
</dbReference>
<sequence length="374" mass="37006">MTVLNLPLGTVYAFSVFLRPMEATLGVTRAELSFVFGLAIACFTLGMNLGPLLPRLAAVPALLAGSTAMAALGMALAATAPGLAQLALGYGLLFGLGGGIGYVVLVQGMNLVLTGRRGLANGYLVSLYPAGAMIGAPLFGWALAAWGLRPTLWTLAGVLAAAGALATLLAALAGMRLVAASGPAAAPVARPGIFPRLFLIFFLAAAAGLTVLGQAAGMVEAYGGSKALALGATTAVTGFIAAARLGGGWLADRFGPARVMATAHALALAGDALLLAVPGPHTAVATLGMIGLGYGLVSGSTAASIGVYWGAEHYGRIAARLYVAWCAAAITLPVVAGRLFDLTGGYAGAVLLAGIGNLLGVAVAASLPRRAAAA</sequence>
<dbReference type="Gene3D" id="1.20.1250.20">
    <property type="entry name" value="MFS general substrate transporter like domains"/>
    <property type="match status" value="2"/>
</dbReference>
<feature type="transmembrane region" description="Helical" evidence="1">
    <location>
        <begin position="193"/>
        <end position="215"/>
    </location>
</feature>
<feature type="transmembrane region" description="Helical" evidence="1">
    <location>
        <begin position="90"/>
        <end position="113"/>
    </location>
</feature>
<evidence type="ECO:0008006" key="4">
    <source>
        <dbReference type="Google" id="ProtNLM"/>
    </source>
</evidence>
<feature type="transmembrane region" description="Helical" evidence="1">
    <location>
        <begin position="283"/>
        <end position="309"/>
    </location>
</feature>
<dbReference type="PANTHER" id="PTHR11360">
    <property type="entry name" value="MONOCARBOXYLATE TRANSPORTER"/>
    <property type="match status" value="1"/>
</dbReference>
<feature type="transmembrane region" description="Helical" evidence="1">
    <location>
        <begin position="227"/>
        <end position="247"/>
    </location>
</feature>
<dbReference type="PANTHER" id="PTHR11360:SF290">
    <property type="entry name" value="MONOCARBOXYLATE MFS PERMEASE"/>
    <property type="match status" value="1"/>
</dbReference>
<feature type="transmembrane region" description="Helical" evidence="1">
    <location>
        <begin position="152"/>
        <end position="172"/>
    </location>
</feature>
<organism evidence="2 3">
    <name type="scientific">Paracraurococcus ruber</name>
    <dbReference type="NCBI Taxonomy" id="77675"/>
    <lineage>
        <taxon>Bacteria</taxon>
        <taxon>Pseudomonadati</taxon>
        <taxon>Pseudomonadota</taxon>
        <taxon>Alphaproteobacteria</taxon>
        <taxon>Acetobacterales</taxon>
        <taxon>Roseomonadaceae</taxon>
        <taxon>Paracraurococcus</taxon>
    </lineage>
</organism>
<feature type="transmembrane region" description="Helical" evidence="1">
    <location>
        <begin position="321"/>
        <end position="340"/>
    </location>
</feature>
<gene>
    <name evidence="2" type="ORF">CKO45_18175</name>
</gene>
<evidence type="ECO:0000313" key="3">
    <source>
        <dbReference type="Proteomes" id="UP000697995"/>
    </source>
</evidence>
<keyword evidence="1" id="KW-0812">Transmembrane</keyword>
<feature type="transmembrane region" description="Helical" evidence="1">
    <location>
        <begin position="56"/>
        <end position="78"/>
    </location>
</feature>
<feature type="transmembrane region" description="Helical" evidence="1">
    <location>
        <begin position="125"/>
        <end position="146"/>
    </location>
</feature>
<feature type="transmembrane region" description="Helical" evidence="1">
    <location>
        <begin position="32"/>
        <end position="49"/>
    </location>
</feature>
<keyword evidence="1" id="KW-1133">Transmembrane helix</keyword>
<keyword evidence="3" id="KW-1185">Reference proteome</keyword>
<dbReference type="Proteomes" id="UP000697995">
    <property type="component" value="Unassembled WGS sequence"/>
</dbReference>
<comment type="caution">
    <text evidence="2">The sequence shown here is derived from an EMBL/GenBank/DDBJ whole genome shotgun (WGS) entry which is preliminary data.</text>
</comment>
<protein>
    <recommendedName>
        <fullName evidence="4">MFS transporter</fullName>
    </recommendedName>
</protein>
<dbReference type="SUPFAM" id="SSF103473">
    <property type="entry name" value="MFS general substrate transporter"/>
    <property type="match status" value="1"/>
</dbReference>
<feature type="transmembrane region" description="Helical" evidence="1">
    <location>
        <begin position="346"/>
        <end position="367"/>
    </location>
</feature>
<evidence type="ECO:0000313" key="2">
    <source>
        <dbReference type="EMBL" id="MBK1660162.1"/>
    </source>
</evidence>
<reference evidence="2 3" key="1">
    <citation type="journal article" date="2020" name="Microorganisms">
        <title>Osmotic Adaptation and Compatible Solute Biosynthesis of Phototrophic Bacteria as Revealed from Genome Analyses.</title>
        <authorList>
            <person name="Imhoff J.F."/>
            <person name="Rahn T."/>
            <person name="Kunzel S."/>
            <person name="Keller A."/>
            <person name="Neulinger S.C."/>
        </authorList>
    </citation>
    <scope>NUCLEOTIDE SEQUENCE [LARGE SCALE GENOMIC DNA]</scope>
    <source>
        <strain evidence="2 3">DSM 15382</strain>
    </source>
</reference>